<dbReference type="KEGG" id="ppsc:EHS13_05055"/>
<gene>
    <name evidence="2" type="ORF">EHS13_05055</name>
</gene>
<sequence>MYYKKLFVIDGTQPIPVVIRNYHENDFAALIEIQRLSFPPPFPDELLWNRDQLSNHVMLFPEGALCLEIEGTIVGSMTALQIDYDPTSSDHSWDEITDNGYIRNHNPLGNALYVVDISILPAYRKLGLGLWLMFAMYQLVIYKNLDRLLGGGRMPGYHKKASELSAEQYLEEVMKGKLVDPVITFLLRCGRTPVKVIANYLEDEQSCDNAVLMEWTNPFKT</sequence>
<dbReference type="InterPro" id="IPR000182">
    <property type="entry name" value="GNAT_dom"/>
</dbReference>
<dbReference type="Proteomes" id="UP000426246">
    <property type="component" value="Chromosome"/>
</dbReference>
<dbReference type="Pfam" id="PF00583">
    <property type="entry name" value="Acetyltransf_1"/>
    <property type="match status" value="1"/>
</dbReference>
<evidence type="ECO:0000313" key="3">
    <source>
        <dbReference type="Proteomes" id="UP000426246"/>
    </source>
</evidence>
<dbReference type="PROSITE" id="PS51186">
    <property type="entry name" value="GNAT"/>
    <property type="match status" value="1"/>
</dbReference>
<keyword evidence="3" id="KW-1185">Reference proteome</keyword>
<dbReference type="SUPFAM" id="SSF55729">
    <property type="entry name" value="Acyl-CoA N-acyltransferases (Nat)"/>
    <property type="match status" value="1"/>
</dbReference>
<feature type="domain" description="N-acetyltransferase" evidence="1">
    <location>
        <begin position="17"/>
        <end position="218"/>
    </location>
</feature>
<dbReference type="EMBL" id="CP034235">
    <property type="protein sequence ID" value="QGQ94317.1"/>
    <property type="molecule type" value="Genomic_DNA"/>
</dbReference>
<evidence type="ECO:0000259" key="1">
    <source>
        <dbReference type="PROSITE" id="PS51186"/>
    </source>
</evidence>
<dbReference type="GO" id="GO:0016747">
    <property type="term" value="F:acyltransferase activity, transferring groups other than amino-acyl groups"/>
    <property type="evidence" value="ECO:0007669"/>
    <property type="project" value="InterPro"/>
</dbReference>
<dbReference type="Gene3D" id="3.40.630.30">
    <property type="match status" value="1"/>
</dbReference>
<organism evidence="2 3">
    <name type="scientific">Paenibacillus psychroresistens</name>
    <dbReference type="NCBI Taxonomy" id="1778678"/>
    <lineage>
        <taxon>Bacteria</taxon>
        <taxon>Bacillati</taxon>
        <taxon>Bacillota</taxon>
        <taxon>Bacilli</taxon>
        <taxon>Bacillales</taxon>
        <taxon>Paenibacillaceae</taxon>
        <taxon>Paenibacillus</taxon>
    </lineage>
</organism>
<dbReference type="AlphaFoldDB" id="A0A6B8REG6"/>
<dbReference type="RefSeq" id="WP_155699318.1">
    <property type="nucleotide sequence ID" value="NZ_CP034235.1"/>
</dbReference>
<evidence type="ECO:0000313" key="2">
    <source>
        <dbReference type="EMBL" id="QGQ94317.1"/>
    </source>
</evidence>
<proteinExistence type="predicted"/>
<keyword evidence="2" id="KW-0808">Transferase</keyword>
<reference evidence="3" key="1">
    <citation type="submission" date="2018-11" db="EMBL/GenBank/DDBJ databases">
        <title>Complete genome sequence of Paenibacillus sp. ML311-T8.</title>
        <authorList>
            <person name="Nam Y.-D."/>
            <person name="Kang J."/>
            <person name="Chung W.-H."/>
            <person name="Park Y.S."/>
        </authorList>
    </citation>
    <scope>NUCLEOTIDE SEQUENCE [LARGE SCALE GENOMIC DNA]</scope>
    <source>
        <strain evidence="3">ML311-T8</strain>
    </source>
</reference>
<dbReference type="InterPro" id="IPR016181">
    <property type="entry name" value="Acyl_CoA_acyltransferase"/>
</dbReference>
<accession>A0A6B8REG6</accession>
<protein>
    <submittedName>
        <fullName evidence="2">GNAT family N-acetyltransferase</fullName>
    </submittedName>
</protein>
<dbReference type="OrthoDB" id="9811121at2"/>
<name>A0A6B8REG6_9BACL</name>